<keyword evidence="5" id="KW-0732">Signal</keyword>
<dbReference type="InterPro" id="IPR001486">
    <property type="entry name" value="Hemoglobin_trunc"/>
</dbReference>
<feature type="signal peptide" evidence="5">
    <location>
        <begin position="1"/>
        <end position="31"/>
    </location>
</feature>
<dbReference type="SUPFAM" id="SSF46458">
    <property type="entry name" value="Globin-like"/>
    <property type="match status" value="1"/>
</dbReference>
<feature type="chain" id="PRO_5045252565" evidence="5">
    <location>
        <begin position="32"/>
        <end position="181"/>
    </location>
</feature>
<dbReference type="CDD" id="cd00454">
    <property type="entry name" value="TrHb1_N"/>
    <property type="match status" value="1"/>
</dbReference>
<evidence type="ECO:0000256" key="1">
    <source>
        <dbReference type="ARBA" id="ARBA00022448"/>
    </source>
</evidence>
<evidence type="ECO:0000313" key="6">
    <source>
        <dbReference type="EMBL" id="MDR6214648.1"/>
    </source>
</evidence>
<sequence length="181" mass="18881">MRSLMSAARRGLIAGLALALPALAVAQPAPAAVTAAPASAPVSTAPPPLGNGADNAGMTRPAPAGLYQALGEREGIARIMDDLVNRAMADARIGPIFKDTKAQALKDSLTLQICVLAGGPCVYEGDNMKAAHADFVITKGDFNRLVELLQFAMDGQNVPFTQQNRLLALLAPMHGDVITRR</sequence>
<keyword evidence="1" id="KW-0813">Transport</keyword>
<dbReference type="EMBL" id="JAVIZX010000001">
    <property type="protein sequence ID" value="MDR6214648.1"/>
    <property type="molecule type" value="Genomic_DNA"/>
</dbReference>
<keyword evidence="4" id="KW-0408">Iron</keyword>
<name>A0ABU1IDZ7_9BURK</name>
<accession>A0ABU1IDZ7</accession>
<gene>
    <name evidence="6" type="ORF">QE399_002337</name>
</gene>
<dbReference type="RefSeq" id="WP_309828943.1">
    <property type="nucleotide sequence ID" value="NZ_JAVIZX010000001.1"/>
</dbReference>
<reference evidence="6 7" key="1">
    <citation type="submission" date="2023-08" db="EMBL/GenBank/DDBJ databases">
        <title>Functional and genomic diversity of the sorghum phyllosphere microbiome.</title>
        <authorList>
            <person name="Shade A."/>
        </authorList>
    </citation>
    <scope>NUCLEOTIDE SEQUENCE [LARGE SCALE GENOMIC DNA]</scope>
    <source>
        <strain evidence="6 7">SORGH_AS_0335</strain>
    </source>
</reference>
<evidence type="ECO:0000313" key="7">
    <source>
        <dbReference type="Proteomes" id="UP001267710"/>
    </source>
</evidence>
<dbReference type="Gene3D" id="1.10.490.10">
    <property type="entry name" value="Globins"/>
    <property type="match status" value="1"/>
</dbReference>
<protein>
    <submittedName>
        <fullName evidence="6">Hemoglobin</fullName>
    </submittedName>
</protein>
<keyword evidence="3" id="KW-0479">Metal-binding</keyword>
<dbReference type="InterPro" id="IPR012292">
    <property type="entry name" value="Globin/Proto"/>
</dbReference>
<organism evidence="6 7">
    <name type="scientific">Paracidovorax wautersii</name>
    <dbReference type="NCBI Taxonomy" id="1177982"/>
    <lineage>
        <taxon>Bacteria</taxon>
        <taxon>Pseudomonadati</taxon>
        <taxon>Pseudomonadota</taxon>
        <taxon>Betaproteobacteria</taxon>
        <taxon>Burkholderiales</taxon>
        <taxon>Comamonadaceae</taxon>
        <taxon>Paracidovorax</taxon>
    </lineage>
</organism>
<evidence type="ECO:0000256" key="5">
    <source>
        <dbReference type="SAM" id="SignalP"/>
    </source>
</evidence>
<evidence type="ECO:0000256" key="4">
    <source>
        <dbReference type="ARBA" id="ARBA00023004"/>
    </source>
</evidence>
<keyword evidence="2" id="KW-0349">Heme</keyword>
<dbReference type="InterPro" id="IPR009050">
    <property type="entry name" value="Globin-like_sf"/>
</dbReference>
<comment type="caution">
    <text evidence="6">The sequence shown here is derived from an EMBL/GenBank/DDBJ whole genome shotgun (WGS) entry which is preliminary data.</text>
</comment>
<evidence type="ECO:0000256" key="3">
    <source>
        <dbReference type="ARBA" id="ARBA00022723"/>
    </source>
</evidence>
<keyword evidence="7" id="KW-1185">Reference proteome</keyword>
<proteinExistence type="predicted"/>
<dbReference type="Pfam" id="PF01152">
    <property type="entry name" value="Bac_globin"/>
    <property type="match status" value="1"/>
</dbReference>
<dbReference type="Proteomes" id="UP001267710">
    <property type="component" value="Unassembled WGS sequence"/>
</dbReference>
<evidence type="ECO:0000256" key="2">
    <source>
        <dbReference type="ARBA" id="ARBA00022617"/>
    </source>
</evidence>